<dbReference type="Proteomes" id="UP000054908">
    <property type="component" value="Unassembled WGS sequence"/>
</dbReference>
<evidence type="ECO:0000256" key="1">
    <source>
        <dbReference type="ARBA" id="ARBA00004496"/>
    </source>
</evidence>
<dbReference type="CDD" id="cd04458">
    <property type="entry name" value="CSP_CDS"/>
    <property type="match status" value="1"/>
</dbReference>
<dbReference type="InterPro" id="IPR012340">
    <property type="entry name" value="NA-bd_OB-fold"/>
</dbReference>
<dbReference type="STRING" id="466.Lmac_2435"/>
<dbReference type="InterPro" id="IPR002059">
    <property type="entry name" value="CSP_DNA-bd"/>
</dbReference>
<dbReference type="InterPro" id="IPR011129">
    <property type="entry name" value="CSD"/>
</dbReference>
<dbReference type="PANTHER" id="PTHR11544">
    <property type="entry name" value="COLD SHOCK DOMAIN CONTAINING PROTEINS"/>
    <property type="match status" value="1"/>
</dbReference>
<dbReference type="PROSITE" id="PS51857">
    <property type="entry name" value="CSD_2"/>
    <property type="match status" value="1"/>
</dbReference>
<dbReference type="GO" id="GO:0005829">
    <property type="term" value="C:cytosol"/>
    <property type="evidence" value="ECO:0007669"/>
    <property type="project" value="UniProtKB-ARBA"/>
</dbReference>
<dbReference type="InterPro" id="IPR050181">
    <property type="entry name" value="Cold_shock_domain"/>
</dbReference>
<dbReference type="PIRSF" id="PIRSF002599">
    <property type="entry name" value="Cold_shock_A"/>
    <property type="match status" value="1"/>
</dbReference>
<evidence type="ECO:0000313" key="5">
    <source>
        <dbReference type="Proteomes" id="UP000054908"/>
    </source>
</evidence>
<feature type="domain" description="CSD" evidence="3">
    <location>
        <begin position="4"/>
        <end position="67"/>
    </location>
</feature>
<comment type="caution">
    <text evidence="4">The sequence shown here is derived from an EMBL/GenBank/DDBJ whole genome shotgun (WGS) entry which is preliminary data.</text>
</comment>
<dbReference type="PRINTS" id="PR00050">
    <property type="entry name" value="COLDSHOCK"/>
</dbReference>
<dbReference type="GO" id="GO:0003676">
    <property type="term" value="F:nucleic acid binding"/>
    <property type="evidence" value="ECO:0007669"/>
    <property type="project" value="InterPro"/>
</dbReference>
<gene>
    <name evidence="4" type="ORF">Lmac_2435</name>
</gene>
<dbReference type="AlphaFoldDB" id="A0A0W0VY66"/>
<dbReference type="SMART" id="SM00357">
    <property type="entry name" value="CSP"/>
    <property type="match status" value="1"/>
</dbReference>
<dbReference type="EMBL" id="LNYL01000048">
    <property type="protein sequence ID" value="KTD24898.1"/>
    <property type="molecule type" value="Genomic_DNA"/>
</dbReference>
<proteinExistence type="predicted"/>
<accession>A0A0W0VY66</accession>
<evidence type="ECO:0000259" key="3">
    <source>
        <dbReference type="PROSITE" id="PS51857"/>
    </source>
</evidence>
<dbReference type="PATRIC" id="fig|466.6.peg.2591"/>
<comment type="subcellular location">
    <subcellularLocation>
        <location evidence="1">Cytoplasm</location>
    </subcellularLocation>
</comment>
<keyword evidence="5" id="KW-1185">Reference proteome</keyword>
<dbReference type="RefSeq" id="WP_058453179.1">
    <property type="nucleotide sequence ID" value="NZ_CAAAIB010000014.1"/>
</dbReference>
<keyword evidence="2" id="KW-0963">Cytoplasm</keyword>
<reference evidence="4 5" key="1">
    <citation type="submission" date="2015-11" db="EMBL/GenBank/DDBJ databases">
        <title>Genomic analysis of 38 Legionella species identifies large and diverse effector repertoires.</title>
        <authorList>
            <person name="Burstein D."/>
            <person name="Amaro F."/>
            <person name="Zusman T."/>
            <person name="Lifshitz Z."/>
            <person name="Cohen O."/>
            <person name="Gilbert J.A."/>
            <person name="Pupko T."/>
            <person name="Shuman H.A."/>
            <person name="Segal G."/>
        </authorList>
    </citation>
    <scope>NUCLEOTIDE SEQUENCE [LARGE SCALE GENOMIC DNA]</scope>
    <source>
        <strain evidence="4 5">PX-1-G2-E2</strain>
    </source>
</reference>
<dbReference type="OrthoDB" id="5638998at2"/>
<evidence type="ECO:0000256" key="2">
    <source>
        <dbReference type="ARBA" id="ARBA00022490"/>
    </source>
</evidence>
<dbReference type="Pfam" id="PF00313">
    <property type="entry name" value="CSD"/>
    <property type="match status" value="1"/>
</dbReference>
<protein>
    <submittedName>
        <fullName evidence="4">Cold shock domain family transporter protein</fullName>
    </submittedName>
</protein>
<dbReference type="SUPFAM" id="SSF50249">
    <property type="entry name" value="Nucleic acid-binding proteins"/>
    <property type="match status" value="1"/>
</dbReference>
<sequence>METKICGIVKWFRDDKGFGFIESNGTDYFVHFKGILGEGFKSLPRGASVRFKALKGKKGPLAEEVELINL</sequence>
<name>A0A0W0VY66_9GAMM</name>
<dbReference type="InterPro" id="IPR012156">
    <property type="entry name" value="Cold_shock_CspA"/>
</dbReference>
<evidence type="ECO:0000313" key="4">
    <source>
        <dbReference type="EMBL" id="KTD24898.1"/>
    </source>
</evidence>
<dbReference type="Gene3D" id="2.40.50.140">
    <property type="entry name" value="Nucleic acid-binding proteins"/>
    <property type="match status" value="1"/>
</dbReference>
<organism evidence="4 5">
    <name type="scientific">Legionella maceachernii</name>
    <dbReference type="NCBI Taxonomy" id="466"/>
    <lineage>
        <taxon>Bacteria</taxon>
        <taxon>Pseudomonadati</taxon>
        <taxon>Pseudomonadota</taxon>
        <taxon>Gammaproteobacteria</taxon>
        <taxon>Legionellales</taxon>
        <taxon>Legionellaceae</taxon>
        <taxon>Legionella</taxon>
    </lineage>
</organism>